<reference evidence="3 4" key="1">
    <citation type="journal article" date="2023" name="G3 (Bethesda)">
        <title>A chromosome-length genome assembly and annotation of blackberry (Rubus argutus, cv. 'Hillquist').</title>
        <authorList>
            <person name="Bruna T."/>
            <person name="Aryal R."/>
            <person name="Dudchenko O."/>
            <person name="Sargent D.J."/>
            <person name="Mead D."/>
            <person name="Buti M."/>
            <person name="Cavallini A."/>
            <person name="Hytonen T."/>
            <person name="Andres J."/>
            <person name="Pham M."/>
            <person name="Weisz D."/>
            <person name="Mascagni F."/>
            <person name="Usai G."/>
            <person name="Natali L."/>
            <person name="Bassil N."/>
            <person name="Fernandez G.E."/>
            <person name="Lomsadze A."/>
            <person name="Armour M."/>
            <person name="Olukolu B."/>
            <person name="Poorten T."/>
            <person name="Britton C."/>
            <person name="Davik J."/>
            <person name="Ashrafi H."/>
            <person name="Aiden E.L."/>
            <person name="Borodovsky M."/>
            <person name="Worthington M."/>
        </authorList>
    </citation>
    <scope>NUCLEOTIDE SEQUENCE [LARGE SCALE GENOMIC DNA]</scope>
    <source>
        <strain evidence="3">PI 553951</strain>
    </source>
</reference>
<accession>A0AAW1YD59</accession>
<feature type="compositionally biased region" description="Polar residues" evidence="1">
    <location>
        <begin position="253"/>
        <end position="267"/>
    </location>
</feature>
<dbReference type="PANTHER" id="PTHR31170:SF17">
    <property type="match status" value="1"/>
</dbReference>
<dbReference type="Proteomes" id="UP001457282">
    <property type="component" value="Unassembled WGS sequence"/>
</dbReference>
<dbReference type="EMBL" id="JBEDUW010000002">
    <property type="protein sequence ID" value="KAK9946035.1"/>
    <property type="molecule type" value="Genomic_DNA"/>
</dbReference>
<dbReference type="AlphaFoldDB" id="A0AAW1YD59"/>
<comment type="caution">
    <text evidence="3">The sequence shown here is derived from an EMBL/GenBank/DDBJ whole genome shotgun (WGS) entry which is preliminary data.</text>
</comment>
<name>A0AAW1YD59_RUBAR</name>
<evidence type="ECO:0000256" key="2">
    <source>
        <dbReference type="SAM" id="Phobius"/>
    </source>
</evidence>
<gene>
    <name evidence="3" type="ORF">M0R45_011518</name>
</gene>
<sequence>MADGSNDQVPHDIENPRTPLLTSMRSMLYNLSPLSSSCCICRFPKRLQRRVSEMAYTPQVVSIGPLHHGKEGLKPMEELKNRYLQDFIVRTNLSLEHYTNKIRGREAELRGCYAESIPFTSDEFVRIVLVDAAFVIEVLLRYHFHELQDENDRIFKKPRMFEDVWPDMRMLENQLPFFILHDLFDPERIQIPSNEKLSIINLSYTFFRALMNIEELEDTLETISSSTVEHFVDFVRKLYPPPPKVARARGQLKSPTGASMRQLSSLEVPQGARGQPEIPTTPSMTELYRAGVKFKVGSGKNMFDIRFRDGTLEIPKLTISDQTEVNFTNLLVFEQSQCKETENYINDYVGILNILVNTPEDVSLLVKNGILVNKLGDSKKGCTMVKNMGDGVNIVDYNKFHFAPLCEKLNEHCRKSRHKWQAILRQNYFNTPCKTISVIAAACIILFTFIQTVCSIISVRSHSH</sequence>
<feature type="transmembrane region" description="Helical" evidence="2">
    <location>
        <begin position="436"/>
        <end position="459"/>
    </location>
</feature>
<keyword evidence="2" id="KW-0472">Membrane</keyword>
<keyword evidence="2" id="KW-1133">Transmembrane helix</keyword>
<evidence type="ECO:0000256" key="1">
    <source>
        <dbReference type="SAM" id="MobiDB-lite"/>
    </source>
</evidence>
<dbReference type="PANTHER" id="PTHR31170">
    <property type="entry name" value="BNAC04G53230D PROTEIN"/>
    <property type="match status" value="1"/>
</dbReference>
<dbReference type="InterPro" id="IPR004158">
    <property type="entry name" value="DUF247_pln"/>
</dbReference>
<protein>
    <submittedName>
        <fullName evidence="3">Uncharacterized protein</fullName>
    </submittedName>
</protein>
<dbReference type="Pfam" id="PF03140">
    <property type="entry name" value="DUF247"/>
    <property type="match status" value="1"/>
</dbReference>
<keyword evidence="4" id="KW-1185">Reference proteome</keyword>
<feature type="region of interest" description="Disordered" evidence="1">
    <location>
        <begin position="245"/>
        <end position="282"/>
    </location>
</feature>
<proteinExistence type="predicted"/>
<organism evidence="3 4">
    <name type="scientific">Rubus argutus</name>
    <name type="common">Southern blackberry</name>
    <dbReference type="NCBI Taxonomy" id="59490"/>
    <lineage>
        <taxon>Eukaryota</taxon>
        <taxon>Viridiplantae</taxon>
        <taxon>Streptophyta</taxon>
        <taxon>Embryophyta</taxon>
        <taxon>Tracheophyta</taxon>
        <taxon>Spermatophyta</taxon>
        <taxon>Magnoliopsida</taxon>
        <taxon>eudicotyledons</taxon>
        <taxon>Gunneridae</taxon>
        <taxon>Pentapetalae</taxon>
        <taxon>rosids</taxon>
        <taxon>fabids</taxon>
        <taxon>Rosales</taxon>
        <taxon>Rosaceae</taxon>
        <taxon>Rosoideae</taxon>
        <taxon>Rosoideae incertae sedis</taxon>
        <taxon>Rubus</taxon>
    </lineage>
</organism>
<evidence type="ECO:0000313" key="3">
    <source>
        <dbReference type="EMBL" id="KAK9946035.1"/>
    </source>
</evidence>
<keyword evidence="2" id="KW-0812">Transmembrane</keyword>
<evidence type="ECO:0000313" key="4">
    <source>
        <dbReference type="Proteomes" id="UP001457282"/>
    </source>
</evidence>